<dbReference type="InterPro" id="IPR003658">
    <property type="entry name" value="Anti-sigma_ant"/>
</dbReference>
<organism evidence="4 5">
    <name type="scientific">Treponema vincentii</name>
    <dbReference type="NCBI Taxonomy" id="69710"/>
    <lineage>
        <taxon>Bacteria</taxon>
        <taxon>Pseudomonadati</taxon>
        <taxon>Spirochaetota</taxon>
        <taxon>Spirochaetia</taxon>
        <taxon>Spirochaetales</taxon>
        <taxon>Treponemataceae</taxon>
        <taxon>Treponema</taxon>
    </lineage>
</organism>
<dbReference type="RefSeq" id="WP_162663463.1">
    <property type="nucleotide sequence ID" value="NZ_CP048020.1"/>
</dbReference>
<dbReference type="PANTHER" id="PTHR33495">
    <property type="entry name" value="ANTI-SIGMA FACTOR ANTAGONIST TM_1081-RELATED-RELATED"/>
    <property type="match status" value="1"/>
</dbReference>
<dbReference type="EMBL" id="CP048020">
    <property type="protein sequence ID" value="QHX43132.1"/>
    <property type="molecule type" value="Genomic_DNA"/>
</dbReference>
<dbReference type="AlphaFoldDB" id="A0A6P1Y2J8"/>
<reference evidence="4 5" key="1">
    <citation type="submission" date="2020-01" db="EMBL/GenBank/DDBJ databases">
        <title>Complete genome sequence of a human oral phylogroup 1 Treponema sp. strain ATCC 700766, originally isolated from periodontitis dental plaque.</title>
        <authorList>
            <person name="Chan Y."/>
            <person name="Huo Y.-B."/>
            <person name="Yu X.-L."/>
            <person name="Zeng H."/>
            <person name="Leung W.-K."/>
            <person name="Watt R.M."/>
        </authorList>
    </citation>
    <scope>NUCLEOTIDE SEQUENCE [LARGE SCALE GENOMIC DNA]</scope>
    <source>
        <strain evidence="4 5">OMZ 804</strain>
    </source>
</reference>
<feature type="domain" description="STAS" evidence="3">
    <location>
        <begin position="4"/>
        <end position="108"/>
    </location>
</feature>
<dbReference type="InterPro" id="IPR036513">
    <property type="entry name" value="STAS_dom_sf"/>
</dbReference>
<comment type="similarity">
    <text evidence="1 2">Belongs to the anti-sigma-factor antagonist family.</text>
</comment>
<dbReference type="Proteomes" id="UP000464374">
    <property type="component" value="Chromosome"/>
</dbReference>
<evidence type="ECO:0000259" key="3">
    <source>
        <dbReference type="PROSITE" id="PS50801"/>
    </source>
</evidence>
<accession>A0A6P1Y2J8</accession>
<dbReference type="KEGG" id="trz:GWP43_06395"/>
<dbReference type="Pfam" id="PF01740">
    <property type="entry name" value="STAS"/>
    <property type="match status" value="1"/>
</dbReference>
<dbReference type="Gene3D" id="3.30.750.24">
    <property type="entry name" value="STAS domain"/>
    <property type="match status" value="1"/>
</dbReference>
<evidence type="ECO:0000313" key="4">
    <source>
        <dbReference type="EMBL" id="QHX43132.1"/>
    </source>
</evidence>
<name>A0A6P1Y2J8_9SPIR</name>
<gene>
    <name evidence="4" type="ORF">GWP43_06395</name>
</gene>
<dbReference type="NCBIfam" id="TIGR00377">
    <property type="entry name" value="ant_ant_sig"/>
    <property type="match status" value="1"/>
</dbReference>
<proteinExistence type="inferred from homology"/>
<dbReference type="PANTHER" id="PTHR33495:SF2">
    <property type="entry name" value="ANTI-SIGMA FACTOR ANTAGONIST TM_1081-RELATED"/>
    <property type="match status" value="1"/>
</dbReference>
<protein>
    <recommendedName>
        <fullName evidence="2">Anti-sigma factor antagonist</fullName>
    </recommendedName>
</protein>
<sequence>MDNLTITEKTNDAFVLLTVAGSINSYTYHEFETKVYNLIKEHSIVLDVSRVTNLSSSGLGILMAASEDGAELGHKIYILNPSEVVKLAIASTGFTEVFPIIHSLDEVK</sequence>
<evidence type="ECO:0000256" key="2">
    <source>
        <dbReference type="RuleBase" id="RU003749"/>
    </source>
</evidence>
<dbReference type="SUPFAM" id="SSF52091">
    <property type="entry name" value="SpoIIaa-like"/>
    <property type="match status" value="1"/>
</dbReference>
<dbReference type="PROSITE" id="PS50801">
    <property type="entry name" value="STAS"/>
    <property type="match status" value="1"/>
</dbReference>
<dbReference type="InterPro" id="IPR002645">
    <property type="entry name" value="STAS_dom"/>
</dbReference>
<evidence type="ECO:0000256" key="1">
    <source>
        <dbReference type="ARBA" id="ARBA00009013"/>
    </source>
</evidence>
<dbReference type="GO" id="GO:0043856">
    <property type="term" value="F:anti-sigma factor antagonist activity"/>
    <property type="evidence" value="ECO:0007669"/>
    <property type="project" value="InterPro"/>
</dbReference>
<dbReference type="CDD" id="cd07043">
    <property type="entry name" value="STAS_anti-anti-sigma_factors"/>
    <property type="match status" value="1"/>
</dbReference>
<evidence type="ECO:0000313" key="5">
    <source>
        <dbReference type="Proteomes" id="UP000464374"/>
    </source>
</evidence>